<name>A0A3B3T240_9TELE</name>
<dbReference type="AlphaFoldDB" id="A0A3B3T240"/>
<reference evidence="1" key="2">
    <citation type="submission" date="2025-09" db="UniProtKB">
        <authorList>
            <consortium name="Ensembl"/>
        </authorList>
    </citation>
    <scope>IDENTIFICATION</scope>
</reference>
<proteinExistence type="predicted"/>
<evidence type="ECO:0000313" key="1">
    <source>
        <dbReference type="Ensembl" id="ENSPKIP00000037142.1"/>
    </source>
</evidence>
<organism evidence="1 2">
    <name type="scientific">Paramormyrops kingsleyae</name>
    <dbReference type="NCBI Taxonomy" id="1676925"/>
    <lineage>
        <taxon>Eukaryota</taxon>
        <taxon>Metazoa</taxon>
        <taxon>Chordata</taxon>
        <taxon>Craniata</taxon>
        <taxon>Vertebrata</taxon>
        <taxon>Euteleostomi</taxon>
        <taxon>Actinopterygii</taxon>
        <taxon>Neopterygii</taxon>
        <taxon>Teleostei</taxon>
        <taxon>Osteoglossocephala</taxon>
        <taxon>Osteoglossomorpha</taxon>
        <taxon>Osteoglossiformes</taxon>
        <taxon>Mormyridae</taxon>
        <taxon>Paramormyrops</taxon>
    </lineage>
</organism>
<evidence type="ECO:0000313" key="2">
    <source>
        <dbReference type="Proteomes" id="UP000261540"/>
    </source>
</evidence>
<sequence length="85" mass="9816">MVIDSVRIIPEQFSVFLLVLLADFESSRISICEIVLLVRLKQRLLCRCVNTRSFMPLFILFLSVEPLDASVSDKIIEGLLKRELY</sequence>
<dbReference type="Ensembl" id="ENSPKIT00000018100.1">
    <property type="protein sequence ID" value="ENSPKIP00000037142.1"/>
    <property type="gene ID" value="ENSPKIG00000015446.1"/>
</dbReference>
<keyword evidence="2" id="KW-1185">Reference proteome</keyword>
<reference evidence="1" key="1">
    <citation type="submission" date="2025-08" db="UniProtKB">
        <authorList>
            <consortium name="Ensembl"/>
        </authorList>
    </citation>
    <scope>IDENTIFICATION</scope>
</reference>
<protein>
    <submittedName>
        <fullName evidence="1">Uncharacterized protein</fullName>
    </submittedName>
</protein>
<accession>A0A3B3T240</accession>
<dbReference type="Proteomes" id="UP000261540">
    <property type="component" value="Unplaced"/>
</dbReference>